<evidence type="ECO:0000259" key="1">
    <source>
        <dbReference type="Pfam" id="PF14213"/>
    </source>
</evidence>
<name>A0A6S6XYS8_9PROT</name>
<sequence length="116" mass="12817">MYIKVKDLVGENAMTLDDGEAVYARIHDPLAHGEAVELDFDGVEVFASPFFNAGIGRLLGDLTADTLNALLKFEHLSDFGNRVLRRVIENAKEYYGATAPQRQEIDRIVHDNAVAA</sequence>
<protein>
    <recommendedName>
        <fullName evidence="1">DUF4325 domain-containing protein</fullName>
    </recommendedName>
</protein>
<dbReference type="OrthoDB" id="8455606at2"/>
<dbReference type="RefSeq" id="WP_145770869.1">
    <property type="nucleotide sequence ID" value="NZ_LR778301.1"/>
</dbReference>
<dbReference type="Pfam" id="PF14213">
    <property type="entry name" value="DUF4325"/>
    <property type="match status" value="1"/>
</dbReference>
<gene>
    <name evidence="2" type="ORF">DENOEST_2156</name>
</gene>
<dbReference type="AlphaFoldDB" id="A0A6S6XYS8"/>
<evidence type="ECO:0000313" key="2">
    <source>
        <dbReference type="EMBL" id="CAB1369321.1"/>
    </source>
</evidence>
<evidence type="ECO:0000313" key="3">
    <source>
        <dbReference type="Proteomes" id="UP000515733"/>
    </source>
</evidence>
<keyword evidence="3" id="KW-1185">Reference proteome</keyword>
<proteinExistence type="predicted"/>
<dbReference type="Proteomes" id="UP000515733">
    <property type="component" value="Chromosome"/>
</dbReference>
<organism evidence="2 3">
    <name type="scientific">Denitratisoma oestradiolicum</name>
    <dbReference type="NCBI Taxonomy" id="311182"/>
    <lineage>
        <taxon>Bacteria</taxon>
        <taxon>Pseudomonadati</taxon>
        <taxon>Pseudomonadota</taxon>
        <taxon>Betaproteobacteria</taxon>
        <taxon>Nitrosomonadales</taxon>
        <taxon>Sterolibacteriaceae</taxon>
        <taxon>Denitratisoma</taxon>
    </lineage>
</organism>
<dbReference type="EMBL" id="LR778301">
    <property type="protein sequence ID" value="CAB1369321.1"/>
    <property type="molecule type" value="Genomic_DNA"/>
</dbReference>
<reference evidence="2 3" key="1">
    <citation type="submission" date="2020-03" db="EMBL/GenBank/DDBJ databases">
        <authorList>
            <consortium name="Genoscope - CEA"/>
            <person name="William W."/>
        </authorList>
    </citation>
    <scope>NUCLEOTIDE SEQUENCE [LARGE SCALE GENOMIC DNA]</scope>
    <source>
        <strain evidence="3">DSM 16959</strain>
    </source>
</reference>
<dbReference type="KEGG" id="doe:DENOEST_2156"/>
<feature type="domain" description="DUF4325" evidence="1">
    <location>
        <begin position="18"/>
        <end position="78"/>
    </location>
</feature>
<accession>A0A6S6XYS8</accession>
<dbReference type="InterPro" id="IPR025474">
    <property type="entry name" value="DUF4325"/>
</dbReference>